<gene>
    <name evidence="1" type="ORF">QVD17_01343</name>
</gene>
<accession>A0AAD8L679</accession>
<dbReference type="EMBL" id="JAUHHV010000001">
    <property type="protein sequence ID" value="KAK1435577.1"/>
    <property type="molecule type" value="Genomic_DNA"/>
</dbReference>
<dbReference type="AlphaFoldDB" id="A0AAD8L679"/>
<dbReference type="Proteomes" id="UP001229421">
    <property type="component" value="Unassembled WGS sequence"/>
</dbReference>
<proteinExistence type="predicted"/>
<name>A0AAD8L679_TARER</name>
<organism evidence="1 2">
    <name type="scientific">Tagetes erecta</name>
    <name type="common">African marigold</name>
    <dbReference type="NCBI Taxonomy" id="13708"/>
    <lineage>
        <taxon>Eukaryota</taxon>
        <taxon>Viridiplantae</taxon>
        <taxon>Streptophyta</taxon>
        <taxon>Embryophyta</taxon>
        <taxon>Tracheophyta</taxon>
        <taxon>Spermatophyta</taxon>
        <taxon>Magnoliopsida</taxon>
        <taxon>eudicotyledons</taxon>
        <taxon>Gunneridae</taxon>
        <taxon>Pentapetalae</taxon>
        <taxon>asterids</taxon>
        <taxon>campanulids</taxon>
        <taxon>Asterales</taxon>
        <taxon>Asteraceae</taxon>
        <taxon>Asteroideae</taxon>
        <taxon>Heliantheae alliance</taxon>
        <taxon>Tageteae</taxon>
        <taxon>Tagetes</taxon>
    </lineage>
</organism>
<reference evidence="1" key="1">
    <citation type="journal article" date="2023" name="bioRxiv">
        <title>Improved chromosome-level genome assembly for marigold (Tagetes erecta).</title>
        <authorList>
            <person name="Jiang F."/>
            <person name="Yuan L."/>
            <person name="Wang S."/>
            <person name="Wang H."/>
            <person name="Xu D."/>
            <person name="Wang A."/>
            <person name="Fan W."/>
        </authorList>
    </citation>
    <scope>NUCLEOTIDE SEQUENCE</scope>
    <source>
        <strain evidence="1">WSJ</strain>
        <tissue evidence="1">Leaf</tissue>
    </source>
</reference>
<keyword evidence="2" id="KW-1185">Reference proteome</keyword>
<evidence type="ECO:0000313" key="2">
    <source>
        <dbReference type="Proteomes" id="UP001229421"/>
    </source>
</evidence>
<protein>
    <submittedName>
        <fullName evidence="1">Uncharacterized protein</fullName>
    </submittedName>
</protein>
<sequence>MTGNKLEEICTILCIADADEDDKGDDGMFFLSRLLVELLLAAHKTLDTRAERVVFDLCQPFRCCSGSD</sequence>
<comment type="caution">
    <text evidence="1">The sequence shown here is derived from an EMBL/GenBank/DDBJ whole genome shotgun (WGS) entry which is preliminary data.</text>
</comment>
<evidence type="ECO:0000313" key="1">
    <source>
        <dbReference type="EMBL" id="KAK1435577.1"/>
    </source>
</evidence>